<keyword evidence="4" id="KW-1185">Reference proteome</keyword>
<reference evidence="3 4" key="1">
    <citation type="submission" date="2018-06" db="EMBL/GenBank/DDBJ databases">
        <authorList>
            <consortium name="Pathogen Informatics"/>
            <person name="Doyle S."/>
        </authorList>
    </citation>
    <scope>NUCLEOTIDE SEQUENCE [LARGE SCALE GENOMIC DNA]</scope>
    <source>
        <strain evidence="4">NCTC 11391</strain>
    </source>
</reference>
<proteinExistence type="predicted"/>
<name>A0A380JD34_STRDO</name>
<evidence type="ECO:0000313" key="3">
    <source>
        <dbReference type="EMBL" id="SUN35307.1"/>
    </source>
</evidence>
<dbReference type="SMART" id="SM00530">
    <property type="entry name" value="HTH_XRE"/>
    <property type="match status" value="1"/>
</dbReference>
<dbReference type="AlphaFoldDB" id="A0A380JD34"/>
<evidence type="ECO:0000259" key="2">
    <source>
        <dbReference type="PROSITE" id="PS50943"/>
    </source>
</evidence>
<organism evidence="3 4">
    <name type="scientific">Streptococcus downei MFe28</name>
    <dbReference type="NCBI Taxonomy" id="764290"/>
    <lineage>
        <taxon>Bacteria</taxon>
        <taxon>Bacillati</taxon>
        <taxon>Bacillota</taxon>
        <taxon>Bacilli</taxon>
        <taxon>Lactobacillales</taxon>
        <taxon>Streptococcaceae</taxon>
        <taxon>Streptococcus</taxon>
    </lineage>
</organism>
<evidence type="ECO:0000313" key="4">
    <source>
        <dbReference type="Proteomes" id="UP000254082"/>
    </source>
</evidence>
<dbReference type="PANTHER" id="PTHR46558:SF11">
    <property type="entry name" value="HTH-TYPE TRANSCRIPTIONAL REGULATOR XRE"/>
    <property type="match status" value="1"/>
</dbReference>
<evidence type="ECO:0000256" key="1">
    <source>
        <dbReference type="ARBA" id="ARBA00023125"/>
    </source>
</evidence>
<keyword evidence="1" id="KW-0238">DNA-binding</keyword>
<dbReference type="Proteomes" id="UP000254082">
    <property type="component" value="Unassembled WGS sequence"/>
</dbReference>
<dbReference type="InterPro" id="IPR010982">
    <property type="entry name" value="Lambda_DNA-bd_dom_sf"/>
</dbReference>
<protein>
    <submittedName>
        <fullName evidence="3">Transcriptional regulator</fullName>
    </submittedName>
</protein>
<dbReference type="Gene3D" id="1.10.260.40">
    <property type="entry name" value="lambda repressor-like DNA-binding domains"/>
    <property type="match status" value="1"/>
</dbReference>
<dbReference type="GO" id="GO:0003677">
    <property type="term" value="F:DNA binding"/>
    <property type="evidence" value="ECO:0007669"/>
    <property type="project" value="UniProtKB-KW"/>
</dbReference>
<dbReference type="PROSITE" id="PS50943">
    <property type="entry name" value="HTH_CROC1"/>
    <property type="match status" value="1"/>
</dbReference>
<sequence length="295" mass="33376">MTFEKVLKEYRKQLGLSQEKMAEKINVSRQAITKWESGAGMPDITNLKAISDLFQVSIDDLLLEKKVAVSQKDFLYESYTEYDIEGKKHFDIRLGTADHVVLRSVEGEKLQVRLVSNSIEDLAEVTKIKIDDIKGKIDVSLRRLSPLTESVAKEELTIFIDLPKKYLRDTELSVKCQELELIDSWSKNFELDGKVPRVIINGGEGQIELNSKLDMIVTVIAYKGDIAINQVSAASKIYIPADYSFAAVKKGLATKLSFEEDGNKTEDFSFQDSENHIEVNGIRNELTIVKDRHNN</sequence>
<dbReference type="OrthoDB" id="9805856at2"/>
<dbReference type="InterPro" id="IPR001387">
    <property type="entry name" value="Cro/C1-type_HTH"/>
</dbReference>
<dbReference type="SUPFAM" id="SSF47413">
    <property type="entry name" value="lambda repressor-like DNA-binding domains"/>
    <property type="match status" value="1"/>
</dbReference>
<dbReference type="CDD" id="cd00093">
    <property type="entry name" value="HTH_XRE"/>
    <property type="match status" value="1"/>
</dbReference>
<feature type="domain" description="HTH cro/C1-type" evidence="2">
    <location>
        <begin position="7"/>
        <end position="61"/>
    </location>
</feature>
<dbReference type="PANTHER" id="PTHR46558">
    <property type="entry name" value="TRACRIPTIONAL REGULATORY PROTEIN-RELATED-RELATED"/>
    <property type="match status" value="1"/>
</dbReference>
<accession>A0A380JD34</accession>
<dbReference type="RefSeq" id="WP_019782243.1">
    <property type="nucleotide sequence ID" value="NZ_UHFA01000002.1"/>
</dbReference>
<gene>
    <name evidence="3" type="primary">immR_3</name>
    <name evidence="3" type="ORF">NCTC11391_00287</name>
</gene>
<dbReference type="Pfam" id="PF01381">
    <property type="entry name" value="HTH_3"/>
    <property type="match status" value="1"/>
</dbReference>
<dbReference type="EMBL" id="UHFA01000002">
    <property type="protein sequence ID" value="SUN35307.1"/>
    <property type="molecule type" value="Genomic_DNA"/>
</dbReference>